<dbReference type="KEGG" id="aagg:ETAA8_46670"/>
<accession>A0A517YH70</accession>
<evidence type="ECO:0000256" key="1">
    <source>
        <dbReference type="ARBA" id="ARBA00004141"/>
    </source>
</evidence>
<evidence type="ECO:0000313" key="8">
    <source>
        <dbReference type="Proteomes" id="UP000315017"/>
    </source>
</evidence>
<evidence type="ECO:0000256" key="6">
    <source>
        <dbReference type="SAM" id="Phobius"/>
    </source>
</evidence>
<dbReference type="InterPro" id="IPR004307">
    <property type="entry name" value="TspO_MBR"/>
</dbReference>
<keyword evidence="8" id="KW-1185">Reference proteome</keyword>
<evidence type="ECO:0000313" key="7">
    <source>
        <dbReference type="EMBL" id="QDU29553.1"/>
    </source>
</evidence>
<evidence type="ECO:0000256" key="5">
    <source>
        <dbReference type="ARBA" id="ARBA00023136"/>
    </source>
</evidence>
<dbReference type="RefSeq" id="WP_145093530.1">
    <property type="nucleotide sequence ID" value="NZ_CP036274.1"/>
</dbReference>
<feature type="transmembrane region" description="Helical" evidence="6">
    <location>
        <begin position="112"/>
        <end position="131"/>
    </location>
</feature>
<dbReference type="FunFam" id="1.20.1260.100:FF:000001">
    <property type="entry name" value="translocator protein 2"/>
    <property type="match status" value="1"/>
</dbReference>
<dbReference type="CDD" id="cd15904">
    <property type="entry name" value="TSPO_MBR"/>
    <property type="match status" value="1"/>
</dbReference>
<dbReference type="PIRSF" id="PIRSF005859">
    <property type="entry name" value="PBR"/>
    <property type="match status" value="1"/>
</dbReference>
<keyword evidence="3 6" id="KW-0812">Transmembrane</keyword>
<gene>
    <name evidence="7" type="ORF">ETAA8_46670</name>
</gene>
<sequence>MPWLDWYNSLAKPSWTPAPATIGLIWQILYPVIIVTFGFVFVQAVRRKVPWIVALPFAINLVANLIFTLIQFGMRNLPLASVDILIVLGTIIWMIVAVWPHYRWVALAQVPYLVWVATATVLQLSITAMNWGRA</sequence>
<evidence type="ECO:0000256" key="4">
    <source>
        <dbReference type="ARBA" id="ARBA00022989"/>
    </source>
</evidence>
<dbReference type="Gene3D" id="1.20.1260.100">
    <property type="entry name" value="TspO/MBR protein"/>
    <property type="match status" value="1"/>
</dbReference>
<name>A0A517YH70_9BACT</name>
<comment type="subcellular location">
    <subcellularLocation>
        <location evidence="1">Membrane</location>
        <topology evidence="1">Multi-pass membrane protein</topology>
    </subcellularLocation>
</comment>
<comment type="similarity">
    <text evidence="2">Belongs to the TspO/BZRP family.</text>
</comment>
<feature type="transmembrane region" description="Helical" evidence="6">
    <location>
        <begin position="20"/>
        <end position="42"/>
    </location>
</feature>
<dbReference type="GO" id="GO:0033013">
    <property type="term" value="P:tetrapyrrole metabolic process"/>
    <property type="evidence" value="ECO:0007669"/>
    <property type="project" value="UniProtKB-ARBA"/>
</dbReference>
<keyword evidence="5 6" id="KW-0472">Membrane</keyword>
<dbReference type="GO" id="GO:0016020">
    <property type="term" value="C:membrane"/>
    <property type="evidence" value="ECO:0007669"/>
    <property type="project" value="UniProtKB-SubCell"/>
</dbReference>
<reference evidence="7 8" key="1">
    <citation type="submission" date="2019-02" db="EMBL/GenBank/DDBJ databases">
        <title>Deep-cultivation of Planctomycetes and their phenomic and genomic characterization uncovers novel biology.</title>
        <authorList>
            <person name="Wiegand S."/>
            <person name="Jogler M."/>
            <person name="Boedeker C."/>
            <person name="Pinto D."/>
            <person name="Vollmers J."/>
            <person name="Rivas-Marin E."/>
            <person name="Kohn T."/>
            <person name="Peeters S.H."/>
            <person name="Heuer A."/>
            <person name="Rast P."/>
            <person name="Oberbeckmann S."/>
            <person name="Bunk B."/>
            <person name="Jeske O."/>
            <person name="Meyerdierks A."/>
            <person name="Storesund J.E."/>
            <person name="Kallscheuer N."/>
            <person name="Luecker S."/>
            <person name="Lage O.M."/>
            <person name="Pohl T."/>
            <person name="Merkel B.J."/>
            <person name="Hornburger P."/>
            <person name="Mueller R.-W."/>
            <person name="Bruemmer F."/>
            <person name="Labrenz M."/>
            <person name="Spormann A.M."/>
            <person name="Op den Camp H."/>
            <person name="Overmann J."/>
            <person name="Amann R."/>
            <person name="Jetten M.S.M."/>
            <person name="Mascher T."/>
            <person name="Medema M.H."/>
            <person name="Devos D.P."/>
            <person name="Kaster A.-K."/>
            <person name="Ovreas L."/>
            <person name="Rohde M."/>
            <person name="Galperin M.Y."/>
            <person name="Jogler C."/>
        </authorList>
    </citation>
    <scope>NUCLEOTIDE SEQUENCE [LARGE SCALE GENOMIC DNA]</scope>
    <source>
        <strain evidence="7 8">ETA_A8</strain>
    </source>
</reference>
<dbReference type="PANTHER" id="PTHR10057">
    <property type="entry name" value="PERIPHERAL-TYPE BENZODIAZEPINE RECEPTOR"/>
    <property type="match status" value="1"/>
</dbReference>
<feature type="transmembrane region" description="Helical" evidence="6">
    <location>
        <begin position="79"/>
        <end position="100"/>
    </location>
</feature>
<feature type="transmembrane region" description="Helical" evidence="6">
    <location>
        <begin position="49"/>
        <end position="73"/>
    </location>
</feature>
<dbReference type="PANTHER" id="PTHR10057:SF0">
    <property type="entry name" value="TRANSLOCATOR PROTEIN"/>
    <property type="match status" value="1"/>
</dbReference>
<keyword evidence="4 6" id="KW-1133">Transmembrane helix</keyword>
<evidence type="ECO:0000256" key="2">
    <source>
        <dbReference type="ARBA" id="ARBA00007524"/>
    </source>
</evidence>
<dbReference type="InterPro" id="IPR038330">
    <property type="entry name" value="TspO/MBR-related_sf"/>
</dbReference>
<dbReference type="Pfam" id="PF03073">
    <property type="entry name" value="TspO_MBR"/>
    <property type="match status" value="1"/>
</dbReference>
<dbReference type="EMBL" id="CP036274">
    <property type="protein sequence ID" value="QDU29553.1"/>
    <property type="molecule type" value="Genomic_DNA"/>
</dbReference>
<organism evidence="7 8">
    <name type="scientific">Anatilimnocola aggregata</name>
    <dbReference type="NCBI Taxonomy" id="2528021"/>
    <lineage>
        <taxon>Bacteria</taxon>
        <taxon>Pseudomonadati</taxon>
        <taxon>Planctomycetota</taxon>
        <taxon>Planctomycetia</taxon>
        <taxon>Pirellulales</taxon>
        <taxon>Pirellulaceae</taxon>
        <taxon>Anatilimnocola</taxon>
    </lineage>
</organism>
<protein>
    <submittedName>
        <fullName evidence="7">TspO/MBR family protein</fullName>
    </submittedName>
</protein>
<dbReference type="OrthoDB" id="9795496at2"/>
<dbReference type="Proteomes" id="UP000315017">
    <property type="component" value="Chromosome"/>
</dbReference>
<dbReference type="AlphaFoldDB" id="A0A517YH70"/>
<proteinExistence type="inferred from homology"/>
<evidence type="ECO:0000256" key="3">
    <source>
        <dbReference type="ARBA" id="ARBA00022692"/>
    </source>
</evidence>